<comment type="caution">
    <text evidence="1">The sequence shown here is derived from an EMBL/GenBank/DDBJ whole genome shotgun (WGS) entry which is preliminary data.</text>
</comment>
<accession>A0AAW8E9Y9</accession>
<organism evidence="1 2">
    <name type="scientific">Variovorax paradoxus</name>
    <dbReference type="NCBI Taxonomy" id="34073"/>
    <lineage>
        <taxon>Bacteria</taxon>
        <taxon>Pseudomonadati</taxon>
        <taxon>Pseudomonadota</taxon>
        <taxon>Betaproteobacteria</taxon>
        <taxon>Burkholderiales</taxon>
        <taxon>Comamonadaceae</taxon>
        <taxon>Variovorax</taxon>
    </lineage>
</organism>
<evidence type="ECO:0000313" key="2">
    <source>
        <dbReference type="Proteomes" id="UP001224845"/>
    </source>
</evidence>
<dbReference type="AlphaFoldDB" id="A0AAW8E9Y9"/>
<sequence>MDDRSMMKTPLLAGRRLALICETSTESYSFGPNGTVAAILGEKNGPACAPIFRYRVLSADSIELLDGDRVFAAWTHIEIDGDLLRARCNGQAKVFRIG</sequence>
<dbReference type="RefSeq" id="WP_307592441.1">
    <property type="nucleotide sequence ID" value="NZ_JAUSRV010000002.1"/>
</dbReference>
<name>A0AAW8E9Y9_VARPD</name>
<dbReference type="Proteomes" id="UP001224845">
    <property type="component" value="Unassembled WGS sequence"/>
</dbReference>
<gene>
    <name evidence="1" type="ORF">J2W39_000825</name>
</gene>
<proteinExistence type="predicted"/>
<dbReference type="EMBL" id="JAUSRV010000002">
    <property type="protein sequence ID" value="MDP9969597.1"/>
    <property type="molecule type" value="Genomic_DNA"/>
</dbReference>
<evidence type="ECO:0000313" key="1">
    <source>
        <dbReference type="EMBL" id="MDP9969597.1"/>
    </source>
</evidence>
<protein>
    <submittedName>
        <fullName evidence="1">Uncharacterized protein</fullName>
    </submittedName>
</protein>
<reference evidence="1" key="1">
    <citation type="submission" date="2023-07" db="EMBL/GenBank/DDBJ databases">
        <title>Sorghum-associated microbial communities from plants grown in Nebraska, USA.</title>
        <authorList>
            <person name="Schachtman D."/>
        </authorList>
    </citation>
    <scope>NUCLEOTIDE SEQUENCE</scope>
    <source>
        <strain evidence="1">DS3315</strain>
    </source>
</reference>